<evidence type="ECO:0000256" key="3">
    <source>
        <dbReference type="ARBA" id="ARBA00022729"/>
    </source>
</evidence>
<dbReference type="AlphaFoldDB" id="U2L5D3"/>
<accession>U2L5D3</accession>
<evidence type="ECO:0000256" key="2">
    <source>
        <dbReference type="ARBA" id="ARBA00012865"/>
    </source>
</evidence>
<dbReference type="PANTHER" id="PTHR30627">
    <property type="entry name" value="PEPTIDOGLYCAN D,D-TRANSPEPTIDASE"/>
    <property type="match status" value="1"/>
</dbReference>
<dbReference type="InterPro" id="IPR012338">
    <property type="entry name" value="Beta-lactam/transpept-like"/>
</dbReference>
<sequence>MGHNKKLENMRQKTMCLFAKQSKRNMRKLGIIVSLFVFSLTIQGHILPKDKHLTVNQGLQKLANKLLEGKQGSIVAIEPATGEVLCMASSSHENDEVNHAIETVYSPGSTFKLANTIAFVSENIINHNTKYTCNEGFWRDKIHIGCHKHSSPRALTGALSTSCNAYFCKAFMAMIENRTQYKGQSQALNTWYDYMTSMGLGMPLGIDLPNEQGGFVPDASYCQHTFGNRWNAQTIMWLGMGQGEVKTTPLQLCNLAAIIANRGFFYTPHVHKPTAKKPLDEQFTVRHNIKGTPKAIEEVIAGMRSAVTNGTCASINTPTYQICGKTGTAENIGDDHSVFIGFAPMSNPKIAISVYIDNGGFGADLAAPLAAIILEKYLTGKLSDRSERHVKKWQSYAIEPPAQVDSTAIKAMKGKQMAQKKRKEIPVTLDNL</sequence>
<protein>
    <recommendedName>
        <fullName evidence="2 6">Beta-lactamase</fullName>
        <ecNumber evidence="2 6">3.5.2.6</ecNumber>
    </recommendedName>
</protein>
<evidence type="ECO:0000256" key="1">
    <source>
        <dbReference type="ARBA" id="ARBA00007898"/>
    </source>
</evidence>
<comment type="similarity">
    <text evidence="1 6">Belongs to the class-D beta-lactamase family.</text>
</comment>
<dbReference type="InterPro" id="IPR002137">
    <property type="entry name" value="Beta-lactam_class-D_AS"/>
</dbReference>
<dbReference type="GO" id="GO:0017001">
    <property type="term" value="P:antibiotic catabolic process"/>
    <property type="evidence" value="ECO:0007669"/>
    <property type="project" value="InterPro"/>
</dbReference>
<reference evidence="8 9" key="1">
    <citation type="submission" date="2013-08" db="EMBL/GenBank/DDBJ databases">
        <authorList>
            <person name="Durkin A.S."/>
            <person name="Haft D.R."/>
            <person name="McCorrison J."/>
            <person name="Torralba M."/>
            <person name="Gillis M."/>
            <person name="Haft D.H."/>
            <person name="Methe B."/>
            <person name="Sutton G."/>
            <person name="Nelson K.E."/>
        </authorList>
    </citation>
    <scope>NUCLEOTIDE SEQUENCE [LARGE SCALE GENOMIC DNA]</scope>
    <source>
        <strain evidence="8 9">F0493</strain>
    </source>
</reference>
<dbReference type="EC" id="3.5.2.6" evidence="2 6"/>
<dbReference type="GO" id="GO:0046677">
    <property type="term" value="P:response to antibiotic"/>
    <property type="evidence" value="ECO:0007669"/>
    <property type="project" value="UniProtKB-UniRule"/>
</dbReference>
<dbReference type="Proteomes" id="UP000017023">
    <property type="component" value="Unassembled WGS sequence"/>
</dbReference>
<dbReference type="GO" id="GO:0005886">
    <property type="term" value="C:plasma membrane"/>
    <property type="evidence" value="ECO:0007669"/>
    <property type="project" value="TreeGrafter"/>
</dbReference>
<organism evidence="8 9">
    <name type="scientific">Segatella salivae F0493</name>
    <dbReference type="NCBI Taxonomy" id="1395125"/>
    <lineage>
        <taxon>Bacteria</taxon>
        <taxon>Pseudomonadati</taxon>
        <taxon>Bacteroidota</taxon>
        <taxon>Bacteroidia</taxon>
        <taxon>Bacteroidales</taxon>
        <taxon>Prevotellaceae</taxon>
        <taxon>Segatella</taxon>
    </lineage>
</organism>
<dbReference type="PANTHER" id="PTHR30627:SF2">
    <property type="entry name" value="PEPTIDOGLYCAN D,D-TRANSPEPTIDASE MRDA"/>
    <property type="match status" value="1"/>
</dbReference>
<keyword evidence="3" id="KW-0732">Signal</keyword>
<comment type="caution">
    <text evidence="8">The sequence shown here is derived from an EMBL/GenBank/DDBJ whole genome shotgun (WGS) entry which is preliminary data.</text>
</comment>
<evidence type="ECO:0000259" key="7">
    <source>
        <dbReference type="Pfam" id="PF00905"/>
    </source>
</evidence>
<dbReference type="EMBL" id="AWGW01000025">
    <property type="protein sequence ID" value="ERJ99540.1"/>
    <property type="molecule type" value="Genomic_DNA"/>
</dbReference>
<name>U2L5D3_9BACT</name>
<keyword evidence="5 6" id="KW-0046">Antibiotic resistance</keyword>
<dbReference type="GO" id="GO:0071555">
    <property type="term" value="P:cell wall organization"/>
    <property type="evidence" value="ECO:0007669"/>
    <property type="project" value="TreeGrafter"/>
</dbReference>
<dbReference type="PROSITE" id="PS00337">
    <property type="entry name" value="BETA_LACTAMASE_D"/>
    <property type="match status" value="1"/>
</dbReference>
<dbReference type="Pfam" id="PF00905">
    <property type="entry name" value="Transpeptidase"/>
    <property type="match status" value="1"/>
</dbReference>
<dbReference type="InterPro" id="IPR001460">
    <property type="entry name" value="PCN-bd_Tpept"/>
</dbReference>
<dbReference type="PATRIC" id="fig|1395125.3.peg.1728"/>
<proteinExistence type="inferred from homology"/>
<dbReference type="InterPro" id="IPR050515">
    <property type="entry name" value="Beta-lactam/transpept"/>
</dbReference>
<dbReference type="Gene3D" id="3.40.710.10">
    <property type="entry name" value="DD-peptidase/beta-lactamase superfamily"/>
    <property type="match status" value="1"/>
</dbReference>
<dbReference type="GO" id="GO:0008800">
    <property type="term" value="F:beta-lactamase activity"/>
    <property type="evidence" value="ECO:0007669"/>
    <property type="project" value="UniProtKB-UniRule"/>
</dbReference>
<evidence type="ECO:0000313" key="9">
    <source>
        <dbReference type="Proteomes" id="UP000017023"/>
    </source>
</evidence>
<dbReference type="GO" id="GO:0008658">
    <property type="term" value="F:penicillin binding"/>
    <property type="evidence" value="ECO:0007669"/>
    <property type="project" value="InterPro"/>
</dbReference>
<evidence type="ECO:0000256" key="4">
    <source>
        <dbReference type="ARBA" id="ARBA00022801"/>
    </source>
</evidence>
<evidence type="ECO:0000256" key="5">
    <source>
        <dbReference type="ARBA" id="ARBA00023251"/>
    </source>
</evidence>
<feature type="domain" description="Penicillin-binding protein transpeptidase" evidence="7">
    <location>
        <begin position="72"/>
        <end position="374"/>
    </location>
</feature>
<dbReference type="SUPFAM" id="SSF56601">
    <property type="entry name" value="beta-lactamase/transpeptidase-like"/>
    <property type="match status" value="1"/>
</dbReference>
<evidence type="ECO:0000256" key="6">
    <source>
        <dbReference type="RuleBase" id="RU361140"/>
    </source>
</evidence>
<gene>
    <name evidence="8" type="ORF">HMPREF9145_0819</name>
</gene>
<evidence type="ECO:0000313" key="8">
    <source>
        <dbReference type="EMBL" id="ERJ99540.1"/>
    </source>
</evidence>
<keyword evidence="4 6" id="KW-0378">Hydrolase</keyword>
<comment type="catalytic activity">
    <reaction evidence="6">
        <text>a beta-lactam + H2O = a substituted beta-amino acid</text>
        <dbReference type="Rhea" id="RHEA:20401"/>
        <dbReference type="ChEBI" id="CHEBI:15377"/>
        <dbReference type="ChEBI" id="CHEBI:35627"/>
        <dbReference type="ChEBI" id="CHEBI:140347"/>
        <dbReference type="EC" id="3.5.2.6"/>
    </reaction>
</comment>
<dbReference type="GO" id="GO:0071972">
    <property type="term" value="F:peptidoglycan L,D-transpeptidase activity"/>
    <property type="evidence" value="ECO:0007669"/>
    <property type="project" value="TreeGrafter"/>
</dbReference>